<dbReference type="PANTHER" id="PTHR43681:SF1">
    <property type="entry name" value="SARCALUMENIN"/>
    <property type="match status" value="1"/>
</dbReference>
<dbReference type="EMBL" id="BLAE01000012">
    <property type="protein sequence ID" value="GES08771.1"/>
    <property type="molecule type" value="Genomic_DNA"/>
</dbReference>
<dbReference type="AlphaFoldDB" id="A0A5M3WNJ6"/>
<dbReference type="Gene3D" id="3.40.50.300">
    <property type="entry name" value="P-loop containing nucleotide triphosphate hydrolases"/>
    <property type="match status" value="1"/>
</dbReference>
<dbReference type="Proteomes" id="UP000331127">
    <property type="component" value="Unassembled WGS sequence"/>
</dbReference>
<feature type="transmembrane region" description="Helical" evidence="2">
    <location>
        <begin position="456"/>
        <end position="480"/>
    </location>
</feature>
<evidence type="ECO:0000256" key="2">
    <source>
        <dbReference type="SAM" id="Phobius"/>
    </source>
</evidence>
<organism evidence="4 5">
    <name type="scientific">Acrocarpospora macrocephala</name>
    <dbReference type="NCBI Taxonomy" id="150177"/>
    <lineage>
        <taxon>Bacteria</taxon>
        <taxon>Bacillati</taxon>
        <taxon>Actinomycetota</taxon>
        <taxon>Actinomycetes</taxon>
        <taxon>Streptosporangiales</taxon>
        <taxon>Streptosporangiaceae</taxon>
        <taxon>Acrocarpospora</taxon>
    </lineage>
</organism>
<keyword evidence="2" id="KW-1133">Transmembrane helix</keyword>
<keyword evidence="5" id="KW-1185">Reference proteome</keyword>
<evidence type="ECO:0000259" key="3">
    <source>
        <dbReference type="Pfam" id="PF00350"/>
    </source>
</evidence>
<sequence length="587" mass="64321">MTDEMRFLEDVRDVLRDQGNPLPADAVGRLIERVTAETATVVVVGEQKRGKSSLINALIERDALLPVETEIATSVHLAVQYRAKAGAVAFDDEHPGGREIGLAEIREYAALDPATQKPIRSGVRCVDVFLPSRLLSEGLTLVDTPGVGGLVAGHTSITLATLARADILLFVVDASRAMTESELQFLTRAAERIPQVVFALTKIDLFKDSATVKQENQARIRAYAPRFAAASWFSVSSRRRQDAIAAAAAGDAELARRRYTTSGFGQLEEALLATVAERAREVRREAVEQARILISGAITDVTNHLRAYQEDQSLVGDLERQRDRLKQVVWRAELERAHREEAVGLLDRMTARLNQVRHAMEELIGRGGPDLRTEIKAHLDTATQGLLIELEDDLVARLAAIAGRTTGGVMADVGDLPLGELVLPKVSHVPMDVTEAPPGLMGILSRTRKFADLGSMAVTVAAFLNPLVASIVGVAMLAFMERLGKHEQNRQLAQVDARRYLDRRLDVLNQQFGQFIKEAITASENGLITHMEKSLGQADSQLTELIRERGDAGRMTEQTLLGKRQEAEKRLAELNALRARGDSLADE</sequence>
<evidence type="ECO:0000256" key="1">
    <source>
        <dbReference type="SAM" id="Coils"/>
    </source>
</evidence>
<feature type="coiled-coil region" evidence="1">
    <location>
        <begin position="315"/>
        <end position="366"/>
    </location>
</feature>
<dbReference type="RefSeq" id="WP_155354370.1">
    <property type="nucleotide sequence ID" value="NZ_BAAAHL010000060.1"/>
</dbReference>
<keyword evidence="2" id="KW-0472">Membrane</keyword>
<name>A0A5M3WNJ6_9ACTN</name>
<dbReference type="SUPFAM" id="SSF52540">
    <property type="entry name" value="P-loop containing nucleoside triphosphate hydrolases"/>
    <property type="match status" value="1"/>
</dbReference>
<keyword evidence="2" id="KW-0812">Transmembrane</keyword>
<dbReference type="OrthoDB" id="4746525at2"/>
<reference evidence="4 5" key="1">
    <citation type="submission" date="2019-10" db="EMBL/GenBank/DDBJ databases">
        <title>Whole genome shotgun sequence of Acrocarpospora macrocephala NBRC 16266.</title>
        <authorList>
            <person name="Ichikawa N."/>
            <person name="Kimura A."/>
            <person name="Kitahashi Y."/>
            <person name="Komaki H."/>
            <person name="Oguchi A."/>
        </authorList>
    </citation>
    <scope>NUCLEOTIDE SEQUENCE [LARGE SCALE GENOMIC DNA]</scope>
    <source>
        <strain evidence="4 5">NBRC 16266</strain>
    </source>
</reference>
<dbReference type="PANTHER" id="PTHR43681">
    <property type="entry name" value="TRANSMEMBRANE GTPASE FZO"/>
    <property type="match status" value="1"/>
</dbReference>
<gene>
    <name evidence="4" type="ORF">Amac_023670</name>
</gene>
<dbReference type="InterPro" id="IPR045063">
    <property type="entry name" value="Dynamin_N"/>
</dbReference>
<accession>A0A5M3WNJ6</accession>
<evidence type="ECO:0000313" key="5">
    <source>
        <dbReference type="Proteomes" id="UP000331127"/>
    </source>
</evidence>
<feature type="domain" description="Dynamin N-terminal" evidence="3">
    <location>
        <begin position="41"/>
        <end position="194"/>
    </location>
</feature>
<dbReference type="InterPro" id="IPR027417">
    <property type="entry name" value="P-loop_NTPase"/>
</dbReference>
<comment type="caution">
    <text evidence="4">The sequence shown here is derived from an EMBL/GenBank/DDBJ whole genome shotgun (WGS) entry which is preliminary data.</text>
</comment>
<dbReference type="Pfam" id="PF00350">
    <property type="entry name" value="Dynamin_N"/>
    <property type="match status" value="1"/>
</dbReference>
<protein>
    <submittedName>
        <fullName evidence="4">Dynamin</fullName>
    </submittedName>
</protein>
<dbReference type="InterPro" id="IPR051943">
    <property type="entry name" value="TRAFAC_Dynamin-like_GTPase"/>
</dbReference>
<evidence type="ECO:0000313" key="4">
    <source>
        <dbReference type="EMBL" id="GES08771.1"/>
    </source>
</evidence>
<keyword evidence="1" id="KW-0175">Coiled coil</keyword>
<proteinExistence type="predicted"/>